<dbReference type="EMBL" id="ALCH01000004">
    <property type="protein sequence ID" value="EJG87760.1"/>
    <property type="molecule type" value="Genomic_DNA"/>
</dbReference>
<dbReference type="InterPro" id="IPR002052">
    <property type="entry name" value="DNA_methylase_N6_adenine_CS"/>
</dbReference>
<keyword evidence="1" id="KW-0489">Methyltransferase</keyword>
<reference evidence="1 2" key="1">
    <citation type="submission" date="2012-05" db="EMBL/GenBank/DDBJ databases">
        <title>Genomic Sequence of Streptococcus mitis SPAR10.</title>
        <authorList>
            <person name="Chancey S."/>
            <person name="Kumar N."/>
            <person name="Sengamalay N."/>
            <person name="Matthews C."/>
            <person name="Hine E."/>
            <person name="Pallavajjal A."/>
            <person name="Abolude O."/>
            <person name="Daugherty S.C."/>
            <person name="Parankush S.P."/>
            <person name="Sadzewicz L."/>
            <person name="Tallon L.J."/>
            <person name="Farley M.M."/>
            <person name="Baughman W."/>
            <person name="McGee L."/>
            <person name="Stephens D.S."/>
            <person name="Tettelin H."/>
        </authorList>
    </citation>
    <scope>NUCLEOTIDE SEQUENCE [LARGE SCALE GENOMIC DNA]</scope>
    <source>
        <strain evidence="1 2">SPAR10</strain>
    </source>
</reference>
<dbReference type="PROSITE" id="PS00018">
    <property type="entry name" value="EF_HAND_1"/>
    <property type="match status" value="1"/>
</dbReference>
<keyword evidence="1" id="KW-0808">Transferase</keyword>
<protein>
    <submittedName>
        <fullName evidence="1">Site-specific DNA-methyltransferase</fullName>
        <ecNumber evidence="1">2.1.1.72</ecNumber>
    </submittedName>
</protein>
<name>J1SDL8_9STRE</name>
<evidence type="ECO:0000313" key="1">
    <source>
        <dbReference type="EMBL" id="EJG87760.1"/>
    </source>
</evidence>
<dbReference type="PATRIC" id="fig|1159208.3.peg.1265"/>
<gene>
    <name evidence="1" type="primary">ecoRIM</name>
    <name evidence="1" type="ORF">SPAR10_1334</name>
</gene>
<dbReference type="GO" id="GO:0032259">
    <property type="term" value="P:methylation"/>
    <property type="evidence" value="ECO:0007669"/>
    <property type="project" value="UniProtKB-KW"/>
</dbReference>
<dbReference type="InterPro" id="IPR018247">
    <property type="entry name" value="EF_Hand_1_Ca_BS"/>
</dbReference>
<dbReference type="GO" id="GO:0003676">
    <property type="term" value="F:nucleic acid binding"/>
    <property type="evidence" value="ECO:0007669"/>
    <property type="project" value="InterPro"/>
</dbReference>
<sequence length="386" mass="45055">MAENSALHTAMSDKNDEFYTLYSDIEREMNSYIDFNPKVFNGKTVLLPCDDPEWSNFTKYFAANFERLGLKKLISTSYSKGAGNKQMTLFELGSSYYDEEKHSTKGKLFVLEYDKDNSGTIDINDIEFSGYLEGDGDFRSEEVKKLRDEADIIVTNPPFSLFREFMSWLNESKKEFIVIGNMNAVKYREIFPLLQQNKIWLGTTNPKEFVVPEILSTRNNMYTNPDGVTFAKFGNICWFTNIDHGLRHSPLLLDTMKNNLKFNKKLIKKLKKTFGKTEYVKYANYDAIEVPYVECIPSDYDGIMGVPISFLEKYNPEQFDLIGRTGNIEWAESDECDFFIPPTEDEKLIYKQQTKTWRVQNAYYVDEKGIANTTYDRFFIRRKMKE</sequence>
<dbReference type="OrthoDB" id="9774673at2"/>
<evidence type="ECO:0000313" key="2">
    <source>
        <dbReference type="Proteomes" id="UP000010312"/>
    </source>
</evidence>
<proteinExistence type="predicted"/>
<comment type="caution">
    <text evidence="1">The sequence shown here is derived from an EMBL/GenBank/DDBJ whole genome shotgun (WGS) entry which is preliminary data.</text>
</comment>
<dbReference type="AlphaFoldDB" id="J1SDL8"/>
<accession>J1SDL8</accession>
<dbReference type="EC" id="2.1.1.72" evidence="1"/>
<dbReference type="Proteomes" id="UP000010312">
    <property type="component" value="Unassembled WGS sequence"/>
</dbReference>
<dbReference type="RefSeq" id="WP_004252982.1">
    <property type="nucleotide sequence ID" value="NZ_ALCH01000004.1"/>
</dbReference>
<dbReference type="InterPro" id="IPR025247">
    <property type="entry name" value="EcoRI-like_methylase"/>
</dbReference>
<dbReference type="Pfam" id="PF13651">
    <property type="entry name" value="EcoRI_methylase"/>
    <property type="match status" value="1"/>
</dbReference>
<organism evidence="1 2">
    <name type="scientific">Streptococcus infantis SPAR10</name>
    <dbReference type="NCBI Taxonomy" id="1159208"/>
    <lineage>
        <taxon>Bacteria</taxon>
        <taxon>Bacillati</taxon>
        <taxon>Bacillota</taxon>
        <taxon>Bacilli</taxon>
        <taxon>Lactobacillales</taxon>
        <taxon>Streptococcaceae</taxon>
        <taxon>Streptococcus</taxon>
    </lineage>
</organism>
<dbReference type="PROSITE" id="PS00092">
    <property type="entry name" value="N6_MTASE"/>
    <property type="match status" value="1"/>
</dbReference>
<dbReference type="GO" id="GO:0009007">
    <property type="term" value="F:site-specific DNA-methyltransferase (adenine-specific) activity"/>
    <property type="evidence" value="ECO:0007669"/>
    <property type="project" value="UniProtKB-EC"/>
</dbReference>